<reference evidence="3 4" key="1">
    <citation type="journal article" date="2016" name="Mol. Biol. Evol.">
        <title>Comparative Genomics of Early-Diverging Mushroom-Forming Fungi Provides Insights into the Origins of Lignocellulose Decay Capabilities.</title>
        <authorList>
            <person name="Nagy L.G."/>
            <person name="Riley R."/>
            <person name="Tritt A."/>
            <person name="Adam C."/>
            <person name="Daum C."/>
            <person name="Floudas D."/>
            <person name="Sun H."/>
            <person name="Yadav J.S."/>
            <person name="Pangilinan J."/>
            <person name="Larsson K.H."/>
            <person name="Matsuura K."/>
            <person name="Barry K."/>
            <person name="Labutti K."/>
            <person name="Kuo R."/>
            <person name="Ohm R.A."/>
            <person name="Bhattacharya S.S."/>
            <person name="Shirouzu T."/>
            <person name="Yoshinaga Y."/>
            <person name="Martin F.M."/>
            <person name="Grigoriev I.V."/>
            <person name="Hibbett D.S."/>
        </authorList>
    </citation>
    <scope>NUCLEOTIDE SEQUENCE [LARGE SCALE GENOMIC DNA]</scope>
    <source>
        <strain evidence="3 4">HHB12029</strain>
    </source>
</reference>
<gene>
    <name evidence="3" type="ORF">EXIGLDRAFT_763685</name>
</gene>
<organism evidence="3 4">
    <name type="scientific">Exidia glandulosa HHB12029</name>
    <dbReference type="NCBI Taxonomy" id="1314781"/>
    <lineage>
        <taxon>Eukaryota</taxon>
        <taxon>Fungi</taxon>
        <taxon>Dikarya</taxon>
        <taxon>Basidiomycota</taxon>
        <taxon>Agaricomycotina</taxon>
        <taxon>Agaricomycetes</taxon>
        <taxon>Auriculariales</taxon>
        <taxon>Exidiaceae</taxon>
        <taxon>Exidia</taxon>
    </lineage>
</organism>
<accession>A0A165LQS5</accession>
<feature type="region of interest" description="Disordered" evidence="1">
    <location>
        <begin position="133"/>
        <end position="157"/>
    </location>
</feature>
<dbReference type="AlphaFoldDB" id="A0A165LQS5"/>
<evidence type="ECO:0008006" key="5">
    <source>
        <dbReference type="Google" id="ProtNLM"/>
    </source>
</evidence>
<dbReference type="Proteomes" id="UP000077266">
    <property type="component" value="Unassembled WGS sequence"/>
</dbReference>
<keyword evidence="4" id="KW-1185">Reference proteome</keyword>
<evidence type="ECO:0000256" key="1">
    <source>
        <dbReference type="SAM" id="MobiDB-lite"/>
    </source>
</evidence>
<dbReference type="InParanoid" id="A0A165LQS5"/>
<feature type="chain" id="PRO_5007862013" description="Extracellular membrane protein CFEM domain-containing protein" evidence="2">
    <location>
        <begin position="22"/>
        <end position="192"/>
    </location>
</feature>
<keyword evidence="2" id="KW-0732">Signal</keyword>
<protein>
    <recommendedName>
        <fullName evidence="5">Extracellular membrane protein CFEM domain-containing protein</fullName>
    </recommendedName>
</protein>
<feature type="signal peptide" evidence="2">
    <location>
        <begin position="1"/>
        <end position="21"/>
    </location>
</feature>
<sequence>MLFLVLALLVAVLSSIAPMRCADIETESSKDGKASINITSQPDQCFLDCTFSILDISQDMANKVAACSFVGGDDDDKSPEAVNASNAATHCFCSSDDIMGALEGCMKSICPGNMTNQIRDFCKDPNFTVDTGSGTSDGAGTGSGANDSAGTGSGANVGPSTGSGANVNAGTVAVLIAASFAVAVLQLAGSLV</sequence>
<dbReference type="EMBL" id="KV425921">
    <property type="protein sequence ID" value="KZV98191.1"/>
    <property type="molecule type" value="Genomic_DNA"/>
</dbReference>
<feature type="compositionally biased region" description="Low complexity" evidence="1">
    <location>
        <begin position="144"/>
        <end position="156"/>
    </location>
</feature>
<proteinExistence type="predicted"/>
<name>A0A165LQS5_EXIGL</name>
<evidence type="ECO:0000256" key="2">
    <source>
        <dbReference type="SAM" id="SignalP"/>
    </source>
</evidence>
<evidence type="ECO:0000313" key="4">
    <source>
        <dbReference type="Proteomes" id="UP000077266"/>
    </source>
</evidence>
<evidence type="ECO:0000313" key="3">
    <source>
        <dbReference type="EMBL" id="KZV98191.1"/>
    </source>
</evidence>